<keyword evidence="1" id="KW-0732">Signal</keyword>
<dbReference type="AlphaFoldDB" id="A0A147HWI0"/>
<organism evidence="2 3">
    <name type="scientific">Sphingomonas endophytica</name>
    <dbReference type="NCBI Taxonomy" id="869719"/>
    <lineage>
        <taxon>Bacteria</taxon>
        <taxon>Pseudomonadati</taxon>
        <taxon>Pseudomonadota</taxon>
        <taxon>Alphaproteobacteria</taxon>
        <taxon>Sphingomonadales</taxon>
        <taxon>Sphingomonadaceae</taxon>
        <taxon>Sphingomonas</taxon>
    </lineage>
</organism>
<protein>
    <recommendedName>
        <fullName evidence="4">PepSY domain-containing protein</fullName>
    </recommendedName>
</protein>
<dbReference type="EMBL" id="LDTB01000074">
    <property type="protein sequence ID" value="KTT69276.1"/>
    <property type="molecule type" value="Genomic_DNA"/>
</dbReference>
<gene>
    <name evidence="2" type="ORF">NS334_15005</name>
</gene>
<feature type="signal peptide" evidence="1">
    <location>
        <begin position="1"/>
        <end position="24"/>
    </location>
</feature>
<comment type="caution">
    <text evidence="2">The sequence shown here is derived from an EMBL/GenBank/DDBJ whole genome shotgun (WGS) entry which is preliminary data.</text>
</comment>
<proteinExistence type="predicted"/>
<evidence type="ECO:0000313" key="2">
    <source>
        <dbReference type="EMBL" id="KTT69276.1"/>
    </source>
</evidence>
<name>A0A147HWI0_9SPHN</name>
<evidence type="ECO:0000256" key="1">
    <source>
        <dbReference type="SAM" id="SignalP"/>
    </source>
</evidence>
<accession>A0A147HWI0</accession>
<feature type="chain" id="PRO_5007547926" description="PepSY domain-containing protein" evidence="1">
    <location>
        <begin position="25"/>
        <end position="104"/>
    </location>
</feature>
<dbReference type="PATRIC" id="fig|869719.3.peg.3182"/>
<evidence type="ECO:0000313" key="3">
    <source>
        <dbReference type="Proteomes" id="UP000074310"/>
    </source>
</evidence>
<keyword evidence="3" id="KW-1185">Reference proteome</keyword>
<dbReference type="Proteomes" id="UP000074310">
    <property type="component" value="Unassembled WGS sequence"/>
</dbReference>
<evidence type="ECO:0008006" key="4">
    <source>
        <dbReference type="Google" id="ProtNLM"/>
    </source>
</evidence>
<sequence length="104" mass="11281">MSAVVKMIASLFLLSGIATSVAAAAMPDQVHDGAVALQARRQGRLLPLPEIERRVVPTMRDAQYIGFDLEMPSGIYTLKFLRDGAVIWVDVDGRTGQVLGRTGR</sequence>
<reference evidence="2 3" key="1">
    <citation type="journal article" date="2016" name="Front. Microbiol.">
        <title>Genomic Resource of Rice Seed Associated Bacteria.</title>
        <authorList>
            <person name="Midha S."/>
            <person name="Bansal K."/>
            <person name="Sharma S."/>
            <person name="Kumar N."/>
            <person name="Patil P.P."/>
            <person name="Chaudhry V."/>
            <person name="Patil P.B."/>
        </authorList>
    </citation>
    <scope>NUCLEOTIDE SEQUENCE [LARGE SCALE GENOMIC DNA]</scope>
    <source>
        <strain evidence="2 3">NS334</strain>
    </source>
</reference>